<keyword evidence="1" id="KW-0812">Transmembrane</keyword>
<evidence type="ECO:0000313" key="3">
    <source>
        <dbReference type="Proteomes" id="UP001589750"/>
    </source>
</evidence>
<keyword evidence="1" id="KW-1133">Transmembrane helix</keyword>
<accession>A0ABV5K6V1</accession>
<feature type="transmembrane region" description="Helical" evidence="1">
    <location>
        <begin position="138"/>
        <end position="156"/>
    </location>
</feature>
<dbReference type="Proteomes" id="UP001589750">
    <property type="component" value="Unassembled WGS sequence"/>
</dbReference>
<dbReference type="EMBL" id="JBHMDG010000006">
    <property type="protein sequence ID" value="MFB9312483.1"/>
    <property type="molecule type" value="Genomic_DNA"/>
</dbReference>
<evidence type="ECO:0000256" key="1">
    <source>
        <dbReference type="SAM" id="Phobius"/>
    </source>
</evidence>
<keyword evidence="3" id="KW-1185">Reference proteome</keyword>
<sequence length="188" mass="20670">MRIFHIATVADWEAARASGRYTTSTRGRTLAEEGFIHASRGDQWQAVRRRWYADVTEPLVLLVVDTTRLSSPVVDEHVPDSEETFPHVYGPIDADAVVQTIPLETHTPDVIGDTVEDMPRAPSVSFSRLFLEEMFRNVLVVCAVLVAAVAGALAGAAIDERWGPITGSLLGLLVGVVVVRRTRRRPGR</sequence>
<dbReference type="RefSeq" id="WP_140009907.1">
    <property type="nucleotide sequence ID" value="NZ_JBHMDG010000006.1"/>
</dbReference>
<protein>
    <submittedName>
        <fullName evidence="2">DUF952 domain-containing protein</fullName>
    </submittedName>
</protein>
<organism evidence="2 3">
    <name type="scientific">Nocardioides plantarum</name>
    <dbReference type="NCBI Taxonomy" id="29299"/>
    <lineage>
        <taxon>Bacteria</taxon>
        <taxon>Bacillati</taxon>
        <taxon>Actinomycetota</taxon>
        <taxon>Actinomycetes</taxon>
        <taxon>Propionibacteriales</taxon>
        <taxon>Nocardioidaceae</taxon>
        <taxon>Nocardioides</taxon>
    </lineage>
</organism>
<feature type="transmembrane region" description="Helical" evidence="1">
    <location>
        <begin position="162"/>
        <end position="179"/>
    </location>
</feature>
<name>A0ABV5K6V1_9ACTN</name>
<dbReference type="Gene3D" id="3.20.170.20">
    <property type="entry name" value="Protein of unknown function DUF952"/>
    <property type="match status" value="1"/>
</dbReference>
<evidence type="ECO:0000313" key="2">
    <source>
        <dbReference type="EMBL" id="MFB9312483.1"/>
    </source>
</evidence>
<reference evidence="2 3" key="1">
    <citation type="submission" date="2024-09" db="EMBL/GenBank/DDBJ databases">
        <authorList>
            <person name="Sun Q."/>
            <person name="Mori K."/>
        </authorList>
    </citation>
    <scope>NUCLEOTIDE SEQUENCE [LARGE SCALE GENOMIC DNA]</scope>
    <source>
        <strain evidence="2 3">JCM 9626</strain>
    </source>
</reference>
<keyword evidence="1" id="KW-0472">Membrane</keyword>
<dbReference type="PANTHER" id="PTHR34129:SF1">
    <property type="entry name" value="DUF952 DOMAIN-CONTAINING PROTEIN"/>
    <property type="match status" value="1"/>
</dbReference>
<dbReference type="Pfam" id="PF06108">
    <property type="entry name" value="DUF952"/>
    <property type="match status" value="1"/>
</dbReference>
<dbReference type="SUPFAM" id="SSF56399">
    <property type="entry name" value="ADP-ribosylation"/>
    <property type="match status" value="1"/>
</dbReference>
<dbReference type="InterPro" id="IPR009297">
    <property type="entry name" value="DUF952"/>
</dbReference>
<gene>
    <name evidence="2" type="ORF">ACFFRI_05455</name>
</gene>
<dbReference type="PANTHER" id="PTHR34129">
    <property type="entry name" value="BLR1139 PROTEIN"/>
    <property type="match status" value="1"/>
</dbReference>
<proteinExistence type="predicted"/>
<comment type="caution">
    <text evidence="2">The sequence shown here is derived from an EMBL/GenBank/DDBJ whole genome shotgun (WGS) entry which is preliminary data.</text>
</comment>